<dbReference type="STRING" id="523791.Kkor_0173"/>
<proteinExistence type="inferred from homology"/>
<evidence type="ECO:0000313" key="6">
    <source>
        <dbReference type="Proteomes" id="UP000001231"/>
    </source>
</evidence>
<evidence type="ECO:0000313" key="5">
    <source>
        <dbReference type="EMBL" id="ACV25594.1"/>
    </source>
</evidence>
<dbReference type="InterPro" id="IPR020895">
    <property type="entry name" value="Frataxin_CS"/>
</dbReference>
<reference evidence="5 6" key="1">
    <citation type="journal article" date="2009" name="Stand. Genomic Sci.">
        <title>Complete genome sequence of Kangiella koreensis type strain (SW-125).</title>
        <authorList>
            <person name="Han C."/>
            <person name="Sikorski J."/>
            <person name="Lapidus A."/>
            <person name="Nolan M."/>
            <person name="Glavina Del Rio T."/>
            <person name="Tice H."/>
            <person name="Cheng J.F."/>
            <person name="Lucas S."/>
            <person name="Chen F."/>
            <person name="Copeland A."/>
            <person name="Ivanova N."/>
            <person name="Mavromatis K."/>
            <person name="Ovchinnikova G."/>
            <person name="Pati A."/>
            <person name="Bruce D."/>
            <person name="Goodwin L."/>
            <person name="Pitluck S."/>
            <person name="Chen A."/>
            <person name="Palaniappan K."/>
            <person name="Land M."/>
            <person name="Hauser L."/>
            <person name="Chang Y.J."/>
            <person name="Jeffries C.D."/>
            <person name="Chain P."/>
            <person name="Saunders E."/>
            <person name="Brettin T."/>
            <person name="Goker M."/>
            <person name="Tindall B.J."/>
            <person name="Bristow J."/>
            <person name="Eisen J.A."/>
            <person name="Markowitz V."/>
            <person name="Hugenholtz P."/>
            <person name="Kyrpides N.C."/>
            <person name="Klenk H.P."/>
            <person name="Detter J.C."/>
        </authorList>
    </citation>
    <scope>NUCLEOTIDE SEQUENCE [LARGE SCALE GENOMIC DNA]</scope>
    <source>
        <strain evidence="6">DSM 16069 / KCTC 12182 / SW-125</strain>
    </source>
</reference>
<name>C7R6S8_KANKD</name>
<keyword evidence="3 4" id="KW-0408">Iron</keyword>
<dbReference type="KEGG" id="kko:Kkor_0173"/>
<dbReference type="GO" id="GO:0008198">
    <property type="term" value="F:ferrous iron binding"/>
    <property type="evidence" value="ECO:0007669"/>
    <property type="project" value="TreeGrafter"/>
</dbReference>
<dbReference type="EMBL" id="CP001707">
    <property type="protein sequence ID" value="ACV25594.1"/>
    <property type="molecule type" value="Genomic_DNA"/>
</dbReference>
<dbReference type="PANTHER" id="PTHR16821:SF2">
    <property type="entry name" value="FRATAXIN, MITOCHONDRIAL"/>
    <property type="match status" value="1"/>
</dbReference>
<protein>
    <recommendedName>
        <fullName evidence="4">Iron-sulfur cluster assembly protein CyaY</fullName>
    </recommendedName>
</protein>
<organism evidence="5 6">
    <name type="scientific">Kangiella koreensis (strain DSM 16069 / JCM 12317 / KCTC 12182 / SW-125)</name>
    <dbReference type="NCBI Taxonomy" id="523791"/>
    <lineage>
        <taxon>Bacteria</taxon>
        <taxon>Pseudomonadati</taxon>
        <taxon>Pseudomonadota</taxon>
        <taxon>Gammaproteobacteria</taxon>
        <taxon>Kangiellales</taxon>
        <taxon>Kangiellaceae</taxon>
        <taxon>Kangiella</taxon>
    </lineage>
</organism>
<dbReference type="InterPro" id="IPR002908">
    <property type="entry name" value="Frataxin/CyaY"/>
</dbReference>
<dbReference type="PANTHER" id="PTHR16821">
    <property type="entry name" value="FRATAXIN"/>
    <property type="match status" value="1"/>
</dbReference>
<dbReference type="InterPro" id="IPR036524">
    <property type="entry name" value="Frataxin/CyaY_sf"/>
</dbReference>
<dbReference type="GO" id="GO:0008199">
    <property type="term" value="F:ferric iron binding"/>
    <property type="evidence" value="ECO:0007669"/>
    <property type="project" value="InterPro"/>
</dbReference>
<dbReference type="PROSITE" id="PS01344">
    <property type="entry name" value="FRATAXIN_1"/>
    <property type="match status" value="1"/>
</dbReference>
<dbReference type="HOGENOM" id="CLU_080880_3_0_6"/>
<dbReference type="InParanoid" id="C7R6S8"/>
<dbReference type="HAMAP" id="MF_00142">
    <property type="entry name" value="CyaY"/>
    <property type="match status" value="1"/>
</dbReference>
<comment type="similarity">
    <text evidence="1 4">Belongs to the frataxin family.</text>
</comment>
<dbReference type="SMART" id="SM01219">
    <property type="entry name" value="Frataxin_Cyay"/>
    <property type="match status" value="1"/>
</dbReference>
<evidence type="ECO:0000256" key="1">
    <source>
        <dbReference type="ARBA" id="ARBA00008183"/>
    </source>
</evidence>
<dbReference type="Pfam" id="PF01491">
    <property type="entry name" value="Frataxin_Cyay"/>
    <property type="match status" value="1"/>
</dbReference>
<dbReference type="InterPro" id="IPR047584">
    <property type="entry name" value="CyaY"/>
</dbReference>
<keyword evidence="2 4" id="KW-0479">Metal-binding</keyword>
<dbReference type="GO" id="GO:0005829">
    <property type="term" value="C:cytosol"/>
    <property type="evidence" value="ECO:0007669"/>
    <property type="project" value="TreeGrafter"/>
</dbReference>
<dbReference type="OrthoDB" id="285675at2"/>
<dbReference type="CDD" id="cd00503">
    <property type="entry name" value="Frataxin"/>
    <property type="match status" value="1"/>
</dbReference>
<keyword evidence="6" id="KW-1185">Reference proteome</keyword>
<comment type="function">
    <text evidence="4">Involved in iron-sulfur (Fe-S) cluster assembly. May act as a regulator of Fe-S biogenesis.</text>
</comment>
<dbReference type="GO" id="GO:0016226">
    <property type="term" value="P:iron-sulfur cluster assembly"/>
    <property type="evidence" value="ECO:0007669"/>
    <property type="project" value="UniProtKB-UniRule"/>
</dbReference>
<evidence type="ECO:0000256" key="4">
    <source>
        <dbReference type="HAMAP-Rule" id="MF_00142"/>
    </source>
</evidence>
<dbReference type="RefSeq" id="WP_012800109.1">
    <property type="nucleotide sequence ID" value="NC_013166.1"/>
</dbReference>
<dbReference type="Gene3D" id="3.30.920.10">
    <property type="entry name" value="Frataxin/CyaY"/>
    <property type="match status" value="1"/>
</dbReference>
<dbReference type="NCBIfam" id="TIGR03421">
    <property type="entry name" value="FeS_CyaY"/>
    <property type="match status" value="1"/>
</dbReference>
<dbReference type="AlphaFoldDB" id="C7R6S8"/>
<dbReference type="Proteomes" id="UP000001231">
    <property type="component" value="Chromosome"/>
</dbReference>
<dbReference type="eggNOG" id="COG1965">
    <property type="taxonomic scope" value="Bacteria"/>
</dbReference>
<evidence type="ECO:0000256" key="2">
    <source>
        <dbReference type="ARBA" id="ARBA00022723"/>
    </source>
</evidence>
<evidence type="ECO:0000256" key="3">
    <source>
        <dbReference type="ARBA" id="ARBA00023004"/>
    </source>
</evidence>
<gene>
    <name evidence="4" type="primary">cyaY</name>
    <name evidence="5" type="ordered locus">Kkor_0173</name>
</gene>
<dbReference type="FunCoup" id="C7R6S8">
    <property type="interactions" value="220"/>
</dbReference>
<dbReference type="PROSITE" id="PS50810">
    <property type="entry name" value="FRATAXIN_2"/>
    <property type="match status" value="1"/>
</dbReference>
<sequence length="105" mass="11953">MTESEFNQQVDDTLISIEEALDELDLDIDYETSGGILTITLENGSKIIINRQTPVKQLWLAAKDGGYHLDWVHDQWITDKDKEPLEQLLSRVMTQQSGESVSFTL</sequence>
<accession>C7R6S8</accession>
<dbReference type="SUPFAM" id="SSF55387">
    <property type="entry name" value="Frataxin/Nqo15-like"/>
    <property type="match status" value="1"/>
</dbReference>